<evidence type="ECO:0000313" key="3">
    <source>
        <dbReference type="EMBL" id="CAJ0957369.1"/>
    </source>
</evidence>
<evidence type="ECO:0000259" key="2">
    <source>
        <dbReference type="Pfam" id="PF15262"/>
    </source>
</evidence>
<keyword evidence="4" id="KW-1185">Reference proteome</keyword>
<dbReference type="EMBL" id="CAUEEQ010043665">
    <property type="protein sequence ID" value="CAJ0957369.1"/>
    <property type="molecule type" value="Genomic_DNA"/>
</dbReference>
<gene>
    <name evidence="3" type="ORF">RIMI_LOCUS15928977</name>
</gene>
<dbReference type="Proteomes" id="UP001176940">
    <property type="component" value="Unassembled WGS sequence"/>
</dbReference>
<evidence type="ECO:0000313" key="4">
    <source>
        <dbReference type="Proteomes" id="UP001176940"/>
    </source>
</evidence>
<protein>
    <recommendedName>
        <fullName evidence="2">DUF4592 domain-containing protein</fullName>
    </recommendedName>
</protein>
<dbReference type="PANTHER" id="PTHR47743:SF2">
    <property type="entry name" value="ACROSOMAL PROTEIN KIAA1210"/>
    <property type="match status" value="1"/>
</dbReference>
<dbReference type="InterPro" id="IPR028030">
    <property type="entry name" value="DUF4592"/>
</dbReference>
<sequence>MYPLALWTSVLLHKQDWFKFRSLREIVLPENQVLCGRLLFFKGVFIRIVDFEKTGKKKSKFQAFKKLFVKKKRKEPATPSRESNLKPSQSSTDVSASGASTVAFHVDEEKVQKAVKQSSTFRELPRSTAEKTVMLLKLQQAAQAKANMGNKAVSHDSVFILEMESSVKEDISQECTPGKVKALQLQLQQNIRIGSPPQVIVPKKLEDSGALSEDDGLPRSPPEITSLHEILAQSSGKTSVSAQRRSSISLGGTDSEDDPAVF</sequence>
<name>A0ABN9M3N1_9NEOB</name>
<feature type="region of interest" description="Disordered" evidence="1">
    <location>
        <begin position="232"/>
        <end position="262"/>
    </location>
</feature>
<feature type="compositionally biased region" description="Polar residues" evidence="1">
    <location>
        <begin position="80"/>
        <end position="96"/>
    </location>
</feature>
<dbReference type="InterPro" id="IPR026713">
    <property type="entry name" value="CRACD-like"/>
</dbReference>
<feature type="compositionally biased region" description="Polar residues" evidence="1">
    <location>
        <begin position="232"/>
        <end position="252"/>
    </location>
</feature>
<organism evidence="3 4">
    <name type="scientific">Ranitomeya imitator</name>
    <name type="common">mimic poison frog</name>
    <dbReference type="NCBI Taxonomy" id="111125"/>
    <lineage>
        <taxon>Eukaryota</taxon>
        <taxon>Metazoa</taxon>
        <taxon>Chordata</taxon>
        <taxon>Craniata</taxon>
        <taxon>Vertebrata</taxon>
        <taxon>Euteleostomi</taxon>
        <taxon>Amphibia</taxon>
        <taxon>Batrachia</taxon>
        <taxon>Anura</taxon>
        <taxon>Neobatrachia</taxon>
        <taxon>Hyloidea</taxon>
        <taxon>Dendrobatidae</taxon>
        <taxon>Dendrobatinae</taxon>
        <taxon>Ranitomeya</taxon>
    </lineage>
</organism>
<feature type="domain" description="DUF4592" evidence="2">
    <location>
        <begin position="189"/>
        <end position="259"/>
    </location>
</feature>
<evidence type="ECO:0000256" key="1">
    <source>
        <dbReference type="SAM" id="MobiDB-lite"/>
    </source>
</evidence>
<dbReference type="Pfam" id="PF15262">
    <property type="entry name" value="DUF4592"/>
    <property type="match status" value="1"/>
</dbReference>
<feature type="region of interest" description="Disordered" evidence="1">
    <location>
        <begin position="74"/>
        <end position="96"/>
    </location>
</feature>
<dbReference type="PANTHER" id="PTHR47743">
    <property type="entry name" value="KIAA1210 / KIAA1211 FAMILY MEMBER"/>
    <property type="match status" value="1"/>
</dbReference>
<comment type="caution">
    <text evidence="3">The sequence shown here is derived from an EMBL/GenBank/DDBJ whole genome shotgun (WGS) entry which is preliminary data.</text>
</comment>
<reference evidence="3" key="1">
    <citation type="submission" date="2023-07" db="EMBL/GenBank/DDBJ databases">
        <authorList>
            <person name="Stuckert A."/>
        </authorList>
    </citation>
    <scope>NUCLEOTIDE SEQUENCE</scope>
</reference>
<accession>A0ABN9M3N1</accession>
<proteinExistence type="predicted"/>